<keyword evidence="5 6" id="KW-0408">Iron</keyword>
<comment type="caution">
    <text evidence="7">The sequence shown here is derived from an EMBL/GenBank/DDBJ whole genome shotgun (WGS) entry which is preliminary data.</text>
</comment>
<dbReference type="Pfam" id="PF05995">
    <property type="entry name" value="CDO_I"/>
    <property type="match status" value="1"/>
</dbReference>
<dbReference type="STRING" id="444597.BST26_02890"/>
<sequence>MLLPRRLLSELAAAAGSGCDPDPALVEYLLATLPNITERAVPPPPGHPYSRTTLHCENTVEVMVARWAPRASCAPHDHGGSSGFVVALEGTFTETHYQWSGTDVVAAQSFPRDAGDVRGFGPRVIHAMVAGPTGGVTLHVYSPAPQRMNVYDLKRREILDLVGDFGAWIPDGHHPRIPFELTGARSWPI</sequence>
<feature type="binding site" evidence="6">
    <location>
        <position position="126"/>
    </location>
    <ligand>
        <name>Fe cation</name>
        <dbReference type="ChEBI" id="CHEBI:24875"/>
        <note>catalytic</note>
    </ligand>
</feature>
<comment type="similarity">
    <text evidence="1">Belongs to the cysteine dioxygenase family.</text>
</comment>
<dbReference type="InterPro" id="IPR010300">
    <property type="entry name" value="CDO_1"/>
</dbReference>
<dbReference type="InterPro" id="IPR011051">
    <property type="entry name" value="RmlC_Cupin_sf"/>
</dbReference>
<dbReference type="Gene3D" id="2.60.120.10">
    <property type="entry name" value="Jelly Rolls"/>
    <property type="match status" value="1"/>
</dbReference>
<dbReference type="Proteomes" id="UP000192801">
    <property type="component" value="Unassembled WGS sequence"/>
</dbReference>
<dbReference type="SUPFAM" id="SSF51182">
    <property type="entry name" value="RmlC-like cupins"/>
    <property type="match status" value="1"/>
</dbReference>
<evidence type="ECO:0000256" key="1">
    <source>
        <dbReference type="ARBA" id="ARBA00006622"/>
    </source>
</evidence>
<feature type="binding site" evidence="6">
    <location>
        <position position="76"/>
    </location>
    <ligand>
        <name>Fe cation</name>
        <dbReference type="ChEBI" id="CHEBI:24875"/>
        <note>catalytic</note>
    </ligand>
</feature>
<dbReference type="EMBL" id="MVHS01000004">
    <property type="protein sequence ID" value="ORA73362.1"/>
    <property type="molecule type" value="Genomic_DNA"/>
</dbReference>
<reference evidence="7 8" key="1">
    <citation type="submission" date="2016-12" db="EMBL/GenBank/DDBJ databases">
        <title>The new phylogeny of genus Mycobacterium.</title>
        <authorList>
            <person name="Tortoli E."/>
            <person name="Trovato A."/>
            <person name="Cirillo D.M."/>
        </authorList>
    </citation>
    <scope>NUCLEOTIDE SEQUENCE [LARGE SCALE GENOMIC DNA]</scope>
    <source>
        <strain evidence="7 8">DSM 45130</strain>
    </source>
</reference>
<dbReference type="GO" id="GO:0016702">
    <property type="term" value="F:oxidoreductase activity, acting on single donors with incorporation of molecular oxygen, incorporation of two atoms of oxygen"/>
    <property type="evidence" value="ECO:0007669"/>
    <property type="project" value="InterPro"/>
</dbReference>
<dbReference type="InterPro" id="IPR014710">
    <property type="entry name" value="RmlC-like_jellyroll"/>
</dbReference>
<accession>A0A1X0DMH7</accession>
<dbReference type="PANTHER" id="PTHR12918">
    <property type="entry name" value="CYSTEINE DIOXYGENASE"/>
    <property type="match status" value="1"/>
</dbReference>
<feature type="binding site" evidence="6">
    <location>
        <position position="78"/>
    </location>
    <ligand>
        <name>Fe cation</name>
        <dbReference type="ChEBI" id="CHEBI:24875"/>
        <note>catalytic</note>
    </ligand>
</feature>
<dbReference type="GO" id="GO:0008198">
    <property type="term" value="F:ferrous iron binding"/>
    <property type="evidence" value="ECO:0007669"/>
    <property type="project" value="TreeGrafter"/>
</dbReference>
<dbReference type="PANTHER" id="PTHR12918:SF1">
    <property type="entry name" value="CYSTEINE DIOXYGENASE TYPE 1"/>
    <property type="match status" value="1"/>
</dbReference>
<gene>
    <name evidence="7" type="ORF">BST26_02890</name>
</gene>
<dbReference type="AlphaFoldDB" id="A0A1X0DMH7"/>
<evidence type="ECO:0000256" key="4">
    <source>
        <dbReference type="ARBA" id="ARBA00023002"/>
    </source>
</evidence>
<evidence type="ECO:0000256" key="6">
    <source>
        <dbReference type="PIRSR" id="PIRSR610300-51"/>
    </source>
</evidence>
<name>A0A1X0DMH7_9MYCO</name>
<evidence type="ECO:0000256" key="2">
    <source>
        <dbReference type="ARBA" id="ARBA00022723"/>
    </source>
</evidence>
<proteinExistence type="inferred from homology"/>
<evidence type="ECO:0000313" key="8">
    <source>
        <dbReference type="Proteomes" id="UP000192801"/>
    </source>
</evidence>
<evidence type="ECO:0008006" key="9">
    <source>
        <dbReference type="Google" id="ProtNLM"/>
    </source>
</evidence>
<evidence type="ECO:0000256" key="3">
    <source>
        <dbReference type="ARBA" id="ARBA00022964"/>
    </source>
</evidence>
<dbReference type="CDD" id="cd10548">
    <property type="entry name" value="cupin_CDO"/>
    <property type="match status" value="1"/>
</dbReference>
<keyword evidence="2 6" id="KW-0479">Metal-binding</keyword>
<protein>
    <recommendedName>
        <fullName evidence="9">Cysteine dioxygenase</fullName>
    </recommendedName>
</protein>
<keyword evidence="3" id="KW-0223">Dioxygenase</keyword>
<organism evidence="7 8">
    <name type="scientific">Mycolicibacterium insubricum</name>
    <dbReference type="NCBI Taxonomy" id="444597"/>
    <lineage>
        <taxon>Bacteria</taxon>
        <taxon>Bacillati</taxon>
        <taxon>Actinomycetota</taxon>
        <taxon>Actinomycetes</taxon>
        <taxon>Mycobacteriales</taxon>
        <taxon>Mycobacteriaceae</taxon>
        <taxon>Mycolicibacterium</taxon>
    </lineage>
</organism>
<keyword evidence="8" id="KW-1185">Reference proteome</keyword>
<evidence type="ECO:0000256" key="5">
    <source>
        <dbReference type="ARBA" id="ARBA00023004"/>
    </source>
</evidence>
<keyword evidence="4" id="KW-0560">Oxidoreductase</keyword>
<evidence type="ECO:0000313" key="7">
    <source>
        <dbReference type="EMBL" id="ORA73362.1"/>
    </source>
</evidence>